<dbReference type="PANTHER" id="PTHR47992">
    <property type="entry name" value="PROTEIN PHOSPHATASE"/>
    <property type="match status" value="1"/>
</dbReference>
<keyword evidence="6" id="KW-0460">Magnesium</keyword>
<proteinExistence type="inferred from homology"/>
<name>A0A1Y1IBJ7_KLENI</name>
<dbReference type="EC" id="3.1.3.16" evidence="3"/>
<keyword evidence="7 9" id="KW-0904">Protein phosphatase</keyword>
<dbReference type="InterPro" id="IPR000222">
    <property type="entry name" value="PP2C_BS"/>
</dbReference>
<sequence>MLRILKKGLGKATKRDPLSEKDPKKQGSKKPANDAAADEISAPGPWMQAMRGPLSVDERQRLLAEHKKDIALVDILSRIVDSGAVTSAAIHTQQGKKGRNQDAMIVWEEFLNQEHTTFAGVFDGHGPFGHLVAKRVRDTLPSLLSDYLVTILDKGDKENSPLPPEELEPLELTHLKGAFKGAFLEMDSELRNHPTIDSFCSGTTAICALRHHNHLFVSNLGDSRLILGSQGPDGKIIATQLSVDLKPDLPDEKRRIRASKGRVFALPDEPDVTRVWLPHEDTPGLAMARAFGDLCLKDYGIISAPDVTHYKLTDQDKFIVLASDGVWDVLENQEVIQLVASLAARKDAANRVIQTAVRTWREKYPFSKTDDCACVVLFLDGGIDVEGPLVKVAAAQAKLGAPSAQAKVGAPNTQAKVGSPNGVGERGPSLAEMGLLGKKAEKGEKGEKVGGEKSPPKELPEESLIARADSVVNLSAVVRAMDDEAPADEDGGSALVARADSVTTITRKL</sequence>
<dbReference type="OrthoDB" id="10264738at2759"/>
<evidence type="ECO:0000256" key="3">
    <source>
        <dbReference type="ARBA" id="ARBA00013081"/>
    </source>
</evidence>
<evidence type="ECO:0000256" key="7">
    <source>
        <dbReference type="ARBA" id="ARBA00022912"/>
    </source>
</evidence>
<dbReference type="CDD" id="cd00143">
    <property type="entry name" value="PP2Cc"/>
    <property type="match status" value="1"/>
</dbReference>
<comment type="cofactor">
    <cofactor evidence="2">
        <name>Mg(2+)</name>
        <dbReference type="ChEBI" id="CHEBI:18420"/>
    </cofactor>
</comment>
<evidence type="ECO:0000256" key="2">
    <source>
        <dbReference type="ARBA" id="ARBA00001946"/>
    </source>
</evidence>
<evidence type="ECO:0000313" key="12">
    <source>
        <dbReference type="EMBL" id="GAQ86471.1"/>
    </source>
</evidence>
<dbReference type="SUPFAM" id="SSF81606">
    <property type="entry name" value="PP2C-like"/>
    <property type="match status" value="1"/>
</dbReference>
<evidence type="ECO:0000256" key="4">
    <source>
        <dbReference type="ARBA" id="ARBA00022723"/>
    </source>
</evidence>
<dbReference type="AlphaFoldDB" id="A0A1Y1IBJ7"/>
<dbReference type="STRING" id="105231.A0A1Y1IBJ7"/>
<dbReference type="GO" id="GO:0004722">
    <property type="term" value="F:protein serine/threonine phosphatase activity"/>
    <property type="evidence" value="ECO:0000318"/>
    <property type="project" value="GO_Central"/>
</dbReference>
<dbReference type="Proteomes" id="UP000054558">
    <property type="component" value="Unassembled WGS sequence"/>
</dbReference>
<feature type="region of interest" description="Disordered" evidence="10">
    <location>
        <begin position="1"/>
        <end position="46"/>
    </location>
</feature>
<keyword evidence="5 9" id="KW-0378">Hydrolase</keyword>
<feature type="compositionally biased region" description="Basic and acidic residues" evidence="10">
    <location>
        <begin position="438"/>
        <end position="460"/>
    </location>
</feature>
<dbReference type="Gene3D" id="3.60.40.10">
    <property type="entry name" value="PPM-type phosphatase domain"/>
    <property type="match status" value="1"/>
</dbReference>
<dbReference type="PROSITE" id="PS01032">
    <property type="entry name" value="PPM_1"/>
    <property type="match status" value="1"/>
</dbReference>
<accession>A0A1Y1IBJ7</accession>
<evidence type="ECO:0000256" key="9">
    <source>
        <dbReference type="RuleBase" id="RU003465"/>
    </source>
</evidence>
<evidence type="ECO:0000313" key="13">
    <source>
        <dbReference type="Proteomes" id="UP000054558"/>
    </source>
</evidence>
<keyword evidence="4" id="KW-0479">Metal-binding</keyword>
<evidence type="ECO:0000259" key="11">
    <source>
        <dbReference type="PROSITE" id="PS51746"/>
    </source>
</evidence>
<comment type="similarity">
    <text evidence="9">Belongs to the PP2C family.</text>
</comment>
<protein>
    <recommendedName>
        <fullName evidence="3">protein-serine/threonine phosphatase</fullName>
        <ecNumber evidence="3">3.1.3.16</ecNumber>
    </recommendedName>
</protein>
<dbReference type="InterPro" id="IPR015655">
    <property type="entry name" value="PP2C"/>
</dbReference>
<feature type="region of interest" description="Disordered" evidence="10">
    <location>
        <begin position="437"/>
        <end position="462"/>
    </location>
</feature>
<dbReference type="PROSITE" id="PS51746">
    <property type="entry name" value="PPM_2"/>
    <property type="match status" value="1"/>
</dbReference>
<organism evidence="12 13">
    <name type="scientific">Klebsormidium nitens</name>
    <name type="common">Green alga</name>
    <name type="synonym">Ulothrix nitens</name>
    <dbReference type="NCBI Taxonomy" id="105231"/>
    <lineage>
        <taxon>Eukaryota</taxon>
        <taxon>Viridiplantae</taxon>
        <taxon>Streptophyta</taxon>
        <taxon>Klebsormidiophyceae</taxon>
        <taxon>Klebsormidiales</taxon>
        <taxon>Klebsormidiaceae</taxon>
        <taxon>Klebsormidium</taxon>
    </lineage>
</organism>
<dbReference type="GO" id="GO:1902531">
    <property type="term" value="P:regulation of intracellular signal transduction"/>
    <property type="evidence" value="ECO:0000318"/>
    <property type="project" value="GO_Central"/>
</dbReference>
<dbReference type="SMART" id="SM00332">
    <property type="entry name" value="PP2Cc"/>
    <property type="match status" value="1"/>
</dbReference>
<evidence type="ECO:0000256" key="10">
    <source>
        <dbReference type="SAM" id="MobiDB-lite"/>
    </source>
</evidence>
<dbReference type="OMA" id="RASCIFT"/>
<dbReference type="InterPro" id="IPR001932">
    <property type="entry name" value="PPM-type_phosphatase-like_dom"/>
</dbReference>
<comment type="cofactor">
    <cofactor evidence="1">
        <name>Mn(2+)</name>
        <dbReference type="ChEBI" id="CHEBI:29035"/>
    </cofactor>
</comment>
<evidence type="ECO:0000256" key="1">
    <source>
        <dbReference type="ARBA" id="ARBA00001936"/>
    </source>
</evidence>
<gene>
    <name evidence="12" type="ORF">KFL_002910090</name>
</gene>
<dbReference type="InterPro" id="IPR036457">
    <property type="entry name" value="PPM-type-like_dom_sf"/>
</dbReference>
<evidence type="ECO:0000256" key="8">
    <source>
        <dbReference type="ARBA" id="ARBA00023211"/>
    </source>
</evidence>
<dbReference type="Pfam" id="PF00481">
    <property type="entry name" value="PP2C"/>
    <property type="match status" value="1"/>
</dbReference>
<feature type="domain" description="PPM-type phosphatase" evidence="11">
    <location>
        <begin position="87"/>
        <end position="379"/>
    </location>
</feature>
<feature type="compositionally biased region" description="Basic and acidic residues" evidence="10">
    <location>
        <begin position="13"/>
        <end position="25"/>
    </location>
</feature>
<dbReference type="GO" id="GO:0046872">
    <property type="term" value="F:metal ion binding"/>
    <property type="evidence" value="ECO:0007669"/>
    <property type="project" value="UniProtKB-KW"/>
</dbReference>
<evidence type="ECO:0000256" key="5">
    <source>
        <dbReference type="ARBA" id="ARBA00022801"/>
    </source>
</evidence>
<keyword evidence="13" id="KW-1185">Reference proteome</keyword>
<reference evidence="12 13" key="1">
    <citation type="journal article" date="2014" name="Nat. Commun.">
        <title>Klebsormidium flaccidum genome reveals primary factors for plant terrestrial adaptation.</title>
        <authorList>
            <person name="Hori K."/>
            <person name="Maruyama F."/>
            <person name="Fujisawa T."/>
            <person name="Togashi T."/>
            <person name="Yamamoto N."/>
            <person name="Seo M."/>
            <person name="Sato S."/>
            <person name="Yamada T."/>
            <person name="Mori H."/>
            <person name="Tajima N."/>
            <person name="Moriyama T."/>
            <person name="Ikeuchi M."/>
            <person name="Watanabe M."/>
            <person name="Wada H."/>
            <person name="Kobayashi K."/>
            <person name="Saito M."/>
            <person name="Masuda T."/>
            <person name="Sasaki-Sekimoto Y."/>
            <person name="Mashiguchi K."/>
            <person name="Awai K."/>
            <person name="Shimojima M."/>
            <person name="Masuda S."/>
            <person name="Iwai M."/>
            <person name="Nobusawa T."/>
            <person name="Narise T."/>
            <person name="Kondo S."/>
            <person name="Saito H."/>
            <person name="Sato R."/>
            <person name="Murakawa M."/>
            <person name="Ihara Y."/>
            <person name="Oshima-Yamada Y."/>
            <person name="Ohtaka K."/>
            <person name="Satoh M."/>
            <person name="Sonobe K."/>
            <person name="Ishii M."/>
            <person name="Ohtani R."/>
            <person name="Kanamori-Sato M."/>
            <person name="Honoki R."/>
            <person name="Miyazaki D."/>
            <person name="Mochizuki H."/>
            <person name="Umetsu J."/>
            <person name="Higashi K."/>
            <person name="Shibata D."/>
            <person name="Kamiya Y."/>
            <person name="Sato N."/>
            <person name="Nakamura Y."/>
            <person name="Tabata S."/>
            <person name="Ida S."/>
            <person name="Kurokawa K."/>
            <person name="Ohta H."/>
        </authorList>
    </citation>
    <scope>NUCLEOTIDE SEQUENCE [LARGE SCALE GENOMIC DNA]</scope>
    <source>
        <strain evidence="12 13">NIES-2285</strain>
    </source>
</reference>
<evidence type="ECO:0000256" key="6">
    <source>
        <dbReference type="ARBA" id="ARBA00022842"/>
    </source>
</evidence>
<keyword evidence="8" id="KW-0464">Manganese</keyword>
<dbReference type="EMBL" id="DF237240">
    <property type="protein sequence ID" value="GAQ86471.1"/>
    <property type="molecule type" value="Genomic_DNA"/>
</dbReference>